<evidence type="ECO:0000256" key="2">
    <source>
        <dbReference type="ARBA" id="ARBA00023157"/>
    </source>
</evidence>
<dbReference type="Gene3D" id="3.50.4.10">
    <property type="entry name" value="Hepatocyte Growth Factor"/>
    <property type="match status" value="2"/>
</dbReference>
<evidence type="ECO:0000259" key="5">
    <source>
        <dbReference type="PROSITE" id="PS50958"/>
    </source>
</evidence>
<evidence type="ECO:0000256" key="1">
    <source>
        <dbReference type="ARBA" id="ARBA00022737"/>
    </source>
</evidence>
<dbReference type="Pfam" id="PF00024">
    <property type="entry name" value="PAN_1"/>
    <property type="match status" value="1"/>
</dbReference>
<evidence type="ECO:0008006" key="8">
    <source>
        <dbReference type="Google" id="ProtNLM"/>
    </source>
</evidence>
<sequence length="685" mass="75716">MEGQVLVAREGDDEEALLSSSRAETPRSFADEGRRPQQNLRMWLLGSLVLFVLALLTSRPMLKAEAEEAEHALDLWDEEIIKQQHSKEKSSCGYYGCQQSRGVCSCHHGCIMEGTCCADYRELCQVSDRAHAKSGPGASRGRCAELGCSRAYRYDQPCQCVPSCLDFDDCCDDFRSHCGANVSMSLEVAPSKDEEPKIKASFIPSAAVSADSKEKHKAFLKNHAARLELVKWQAVRSCPPQFMEKTILGGKQMQKLANISTAAECQKVCTLNVQCDGFVWAMNGACSLESLDGAAPNMMVQEGLISGLPCCRPKPAHTKVIPDCPELVLDMELSRAQGLREQEAKSAYACQQACSKATDCGAFSWTATTKRCSMKKLASDESAKMVPKAGVITGLPCGCRATVANALWPDSDEEKFTMPLPRGSQPVELGSLLCLALMLPYSYEAGLLIMQYKEHAGIFDCDEYTVYSSESMVLAPGLETRKVLTSQQCEVGGEFKSALNLRIFASFWRQVIADGQYLLYNWIVKVDPDSVFFPQRLRPILQRHEGGSMSTGGPGTYFNNCKFGMHGPLEVFSLATIRALGTSFLGCFKFFQKLCKGDCQWGEDMWVDQCLKRFVKARRLFEKNLLLEDHCDPPKGWKDCSDPRRVAFHPFKTDAWRCLARPTGGRLGSLGPMQILPEVSGFKAS</sequence>
<dbReference type="SMART" id="SM00223">
    <property type="entry name" value="APPLE"/>
    <property type="match status" value="2"/>
</dbReference>
<feature type="domain" description="Apple" evidence="4">
    <location>
        <begin position="324"/>
        <end position="399"/>
    </location>
</feature>
<evidence type="ECO:0000256" key="3">
    <source>
        <dbReference type="SAM" id="MobiDB-lite"/>
    </source>
</evidence>
<dbReference type="InterPro" id="IPR036024">
    <property type="entry name" value="Somatomedin_B-like_dom_sf"/>
</dbReference>
<proteinExistence type="predicted"/>
<dbReference type="EMBL" id="CAXAMN010003447">
    <property type="protein sequence ID" value="CAK9004668.1"/>
    <property type="molecule type" value="Genomic_DNA"/>
</dbReference>
<dbReference type="SUPFAM" id="SSF90188">
    <property type="entry name" value="Somatomedin B domain"/>
    <property type="match status" value="1"/>
</dbReference>
<organism evidence="6 7">
    <name type="scientific">Durusdinium trenchii</name>
    <dbReference type="NCBI Taxonomy" id="1381693"/>
    <lineage>
        <taxon>Eukaryota</taxon>
        <taxon>Sar</taxon>
        <taxon>Alveolata</taxon>
        <taxon>Dinophyceae</taxon>
        <taxon>Suessiales</taxon>
        <taxon>Symbiodiniaceae</taxon>
        <taxon>Durusdinium</taxon>
    </lineage>
</organism>
<dbReference type="Pfam" id="PF01033">
    <property type="entry name" value="Somatomedin_B"/>
    <property type="match status" value="1"/>
</dbReference>
<dbReference type="Proteomes" id="UP001642484">
    <property type="component" value="Unassembled WGS sequence"/>
</dbReference>
<keyword evidence="7" id="KW-1185">Reference proteome</keyword>
<dbReference type="InterPro" id="IPR000177">
    <property type="entry name" value="Apple"/>
</dbReference>
<dbReference type="InterPro" id="IPR003609">
    <property type="entry name" value="Pan_app"/>
</dbReference>
<feature type="domain" description="SMB" evidence="5">
    <location>
        <begin position="139"/>
        <end position="183"/>
    </location>
</feature>
<reference evidence="6 7" key="1">
    <citation type="submission" date="2024-02" db="EMBL/GenBank/DDBJ databases">
        <authorList>
            <person name="Chen Y."/>
            <person name="Shah S."/>
            <person name="Dougan E. K."/>
            <person name="Thang M."/>
            <person name="Chan C."/>
        </authorList>
    </citation>
    <scope>NUCLEOTIDE SEQUENCE [LARGE SCALE GENOMIC DNA]</scope>
</reference>
<evidence type="ECO:0000259" key="4">
    <source>
        <dbReference type="PROSITE" id="PS50948"/>
    </source>
</evidence>
<dbReference type="PROSITE" id="PS50948">
    <property type="entry name" value="PAN"/>
    <property type="match status" value="2"/>
</dbReference>
<accession>A0ABP0IQ00</accession>
<protein>
    <recommendedName>
        <fullName evidence="8">SMB domain-containing protein</fullName>
    </recommendedName>
</protein>
<feature type="domain" description="Apple" evidence="4">
    <location>
        <begin position="238"/>
        <end position="311"/>
    </location>
</feature>
<dbReference type="Gene3D" id="4.10.410.20">
    <property type="match status" value="1"/>
</dbReference>
<gene>
    <name evidence="6" type="ORF">CCMP2556_LOCUS7763</name>
</gene>
<dbReference type="InterPro" id="IPR001212">
    <property type="entry name" value="Somatomedin_B_dom"/>
</dbReference>
<keyword evidence="2" id="KW-1015">Disulfide bond</keyword>
<dbReference type="CDD" id="cd01100">
    <property type="entry name" value="APPLE_Factor_XI_like"/>
    <property type="match status" value="1"/>
</dbReference>
<dbReference type="PROSITE" id="PS00524">
    <property type="entry name" value="SMB_1"/>
    <property type="match status" value="2"/>
</dbReference>
<dbReference type="PROSITE" id="PS50958">
    <property type="entry name" value="SMB_2"/>
    <property type="match status" value="2"/>
</dbReference>
<evidence type="ECO:0000313" key="7">
    <source>
        <dbReference type="Proteomes" id="UP001642484"/>
    </source>
</evidence>
<keyword evidence="1" id="KW-0677">Repeat</keyword>
<dbReference type="SUPFAM" id="SSF57414">
    <property type="entry name" value="Hairpin loop containing domain-like"/>
    <property type="match status" value="1"/>
</dbReference>
<name>A0ABP0IQ00_9DINO</name>
<feature type="region of interest" description="Disordered" evidence="3">
    <location>
        <begin position="1"/>
        <end position="33"/>
    </location>
</feature>
<feature type="domain" description="SMB" evidence="5">
    <location>
        <begin position="88"/>
        <end position="127"/>
    </location>
</feature>
<evidence type="ECO:0000313" key="6">
    <source>
        <dbReference type="EMBL" id="CAK9004668.1"/>
    </source>
</evidence>
<comment type="caution">
    <text evidence="6">The sequence shown here is derived from an EMBL/GenBank/DDBJ whole genome shotgun (WGS) entry which is preliminary data.</text>
</comment>